<dbReference type="PROSITE" id="PS00211">
    <property type="entry name" value="ABC_TRANSPORTER_1"/>
    <property type="match status" value="1"/>
</dbReference>
<dbReference type="STRING" id="366522.GCA_001548055_01171"/>
<dbReference type="InterPro" id="IPR039421">
    <property type="entry name" value="Type_1_exporter"/>
</dbReference>
<dbReference type="Pfam" id="PF00005">
    <property type="entry name" value="ABC_tran"/>
    <property type="match status" value="1"/>
</dbReference>
<evidence type="ECO:0000313" key="10">
    <source>
        <dbReference type="EMBL" id="DAB36915.1"/>
    </source>
</evidence>
<dbReference type="SMART" id="SM00382">
    <property type="entry name" value="AAA"/>
    <property type="match status" value="1"/>
</dbReference>
<keyword evidence="3" id="KW-0547">Nucleotide-binding</keyword>
<evidence type="ECO:0000313" key="11">
    <source>
        <dbReference type="Proteomes" id="UP000231638"/>
    </source>
</evidence>
<feature type="domain" description="ABC transporter" evidence="8">
    <location>
        <begin position="140"/>
        <end position="372"/>
    </location>
</feature>
<dbReference type="AlphaFoldDB" id="A0A2D3WAI2"/>
<dbReference type="PANTHER" id="PTHR24221:SF654">
    <property type="entry name" value="ATP-BINDING CASSETTE SUB-FAMILY B MEMBER 6"/>
    <property type="match status" value="1"/>
</dbReference>
<evidence type="ECO:0008006" key="12">
    <source>
        <dbReference type="Google" id="ProtNLM"/>
    </source>
</evidence>
<evidence type="ECO:0000256" key="4">
    <source>
        <dbReference type="ARBA" id="ARBA00022840"/>
    </source>
</evidence>
<dbReference type="FunFam" id="3.40.50.300:FF:000218">
    <property type="entry name" value="Multidrug ABC transporter ATP-binding protein"/>
    <property type="match status" value="1"/>
</dbReference>
<dbReference type="PROSITE" id="PS50929">
    <property type="entry name" value="ABC_TM1F"/>
    <property type="match status" value="1"/>
</dbReference>
<protein>
    <recommendedName>
        <fullName evidence="12">ABC transporter permease</fullName>
    </recommendedName>
</protein>
<evidence type="ECO:0000256" key="6">
    <source>
        <dbReference type="ARBA" id="ARBA00023136"/>
    </source>
</evidence>
<dbReference type="PANTHER" id="PTHR24221">
    <property type="entry name" value="ATP-BINDING CASSETTE SUB-FAMILY B"/>
    <property type="match status" value="1"/>
</dbReference>
<feature type="domain" description="ABC transmembrane type-1" evidence="9">
    <location>
        <begin position="1"/>
        <end position="108"/>
    </location>
</feature>
<dbReference type="Gene3D" id="1.20.1560.10">
    <property type="entry name" value="ABC transporter type 1, transmembrane domain"/>
    <property type="match status" value="1"/>
</dbReference>
<dbReference type="SUPFAM" id="SSF90123">
    <property type="entry name" value="ABC transporter transmembrane region"/>
    <property type="match status" value="1"/>
</dbReference>
<comment type="caution">
    <text evidence="10">The sequence shown here is derived from an EMBL/GenBank/DDBJ whole genome shotgun (WGS) entry which is preliminary data.</text>
</comment>
<accession>A0A2D3WAI2</accession>
<evidence type="ECO:0000256" key="3">
    <source>
        <dbReference type="ARBA" id="ARBA00022741"/>
    </source>
</evidence>
<dbReference type="InterPro" id="IPR027417">
    <property type="entry name" value="P-loop_NTPase"/>
</dbReference>
<name>A0A2D3WAI2_9BACT</name>
<feature type="transmembrane region" description="Helical" evidence="7">
    <location>
        <begin position="75"/>
        <end position="96"/>
    </location>
</feature>
<keyword evidence="2 7" id="KW-0812">Transmembrane</keyword>
<comment type="subcellular location">
    <subcellularLocation>
        <location evidence="1">Cell membrane</location>
        <topology evidence="1">Multi-pass membrane protein</topology>
    </subcellularLocation>
</comment>
<dbReference type="GO" id="GO:0005886">
    <property type="term" value="C:plasma membrane"/>
    <property type="evidence" value="ECO:0007669"/>
    <property type="project" value="UniProtKB-SubCell"/>
</dbReference>
<keyword evidence="4" id="KW-0067">ATP-binding</keyword>
<dbReference type="InterPro" id="IPR036640">
    <property type="entry name" value="ABC1_TM_sf"/>
</dbReference>
<dbReference type="InterPro" id="IPR003439">
    <property type="entry name" value="ABC_transporter-like_ATP-bd"/>
</dbReference>
<organism evidence="10 11">
    <name type="scientific">Sulfurospirillum cavolei</name>
    <dbReference type="NCBI Taxonomy" id="366522"/>
    <lineage>
        <taxon>Bacteria</taxon>
        <taxon>Pseudomonadati</taxon>
        <taxon>Campylobacterota</taxon>
        <taxon>Epsilonproteobacteria</taxon>
        <taxon>Campylobacterales</taxon>
        <taxon>Sulfurospirillaceae</taxon>
        <taxon>Sulfurospirillum</taxon>
    </lineage>
</organism>
<reference evidence="10 11" key="1">
    <citation type="journal article" date="2017" name="Front. Microbiol.">
        <title>Comparative Genomic Analysis of the Class Epsilonproteobacteria and Proposed Reclassification to Epsilonbacteraeota (phyl. nov.).</title>
        <authorList>
            <person name="Waite D.W."/>
            <person name="Vanwonterghem I."/>
            <person name="Rinke C."/>
            <person name="Parks D.H."/>
            <person name="Zhang Y."/>
            <person name="Takai K."/>
            <person name="Sievert S.M."/>
            <person name="Simon J."/>
            <person name="Campbell B.J."/>
            <person name="Hanson T.E."/>
            <person name="Woyke T."/>
            <person name="Klotz M.G."/>
            <person name="Hugenholtz P."/>
        </authorList>
    </citation>
    <scope>NUCLEOTIDE SEQUENCE [LARGE SCALE GENOMIC DNA]</scope>
    <source>
        <strain evidence="10">UBA11420</strain>
    </source>
</reference>
<dbReference type="InterPro" id="IPR003593">
    <property type="entry name" value="AAA+_ATPase"/>
</dbReference>
<evidence type="ECO:0000259" key="8">
    <source>
        <dbReference type="PROSITE" id="PS50893"/>
    </source>
</evidence>
<evidence type="ECO:0000256" key="7">
    <source>
        <dbReference type="SAM" id="Phobius"/>
    </source>
</evidence>
<keyword evidence="6 7" id="KW-0472">Membrane</keyword>
<dbReference type="Proteomes" id="UP000231638">
    <property type="component" value="Unassembled WGS sequence"/>
</dbReference>
<dbReference type="GO" id="GO:0005524">
    <property type="term" value="F:ATP binding"/>
    <property type="evidence" value="ECO:0007669"/>
    <property type="project" value="UniProtKB-KW"/>
</dbReference>
<gene>
    <name evidence="10" type="ORF">CFH80_02330</name>
</gene>
<dbReference type="InterPro" id="IPR017871">
    <property type="entry name" value="ABC_transporter-like_CS"/>
</dbReference>
<dbReference type="SUPFAM" id="SSF52540">
    <property type="entry name" value="P-loop containing nucleoside triphosphate hydrolases"/>
    <property type="match status" value="1"/>
</dbReference>
<dbReference type="Gene3D" id="3.40.50.300">
    <property type="entry name" value="P-loop containing nucleotide triphosphate hydrolases"/>
    <property type="match status" value="1"/>
</dbReference>
<evidence type="ECO:0000256" key="5">
    <source>
        <dbReference type="ARBA" id="ARBA00022989"/>
    </source>
</evidence>
<keyword evidence="5 7" id="KW-1133">Transmembrane helix</keyword>
<dbReference type="Pfam" id="PF00664">
    <property type="entry name" value="ABC_membrane"/>
    <property type="match status" value="1"/>
</dbReference>
<proteinExistence type="predicted"/>
<evidence type="ECO:0000259" key="9">
    <source>
        <dbReference type="PROSITE" id="PS50929"/>
    </source>
</evidence>
<dbReference type="PROSITE" id="PS50893">
    <property type="entry name" value="ABC_TRANSPORTER_2"/>
    <property type="match status" value="1"/>
</dbReference>
<dbReference type="GO" id="GO:0140359">
    <property type="term" value="F:ABC-type transporter activity"/>
    <property type="evidence" value="ECO:0007669"/>
    <property type="project" value="InterPro"/>
</dbReference>
<dbReference type="EMBL" id="DLUG01000065">
    <property type="protein sequence ID" value="DAB36915.1"/>
    <property type="molecule type" value="Genomic_DNA"/>
</dbReference>
<evidence type="ECO:0000256" key="2">
    <source>
        <dbReference type="ARBA" id="ARBA00022692"/>
    </source>
</evidence>
<sequence>MTAKLSEIFNNIEIIQANNAQAYEHTLFKNENERYFKLTMKATKVNELVSPVMEILGSIGVAVVIIVGGNEVIQGAMSVGAFFSFLAALFMLYTPIKKISGLYNKMQDAIVASERIFFLLDLEPSVQNGGSALPEKIETIRFENVFLSYGNQEALKGVDLDAKSGEMVALIGNSGGGKSSLMNLLMRFYAPSSGDILLNERSLSSFDLHALREKIGMVTQRVYIFHDTVAANVAYGKTIEEERVIEALKKANAYEFIQDLEHGIYTHLDEFGTNLSGGQRQRIAIARAIYKNPQILILDEATSALDSHSEQKITEAIENLVKDKITFVIAHRLSTIKKADKIAFLKQGRIVALGSDEELQSSSAEYVQLKSLQY</sequence>
<dbReference type="GO" id="GO:0016887">
    <property type="term" value="F:ATP hydrolysis activity"/>
    <property type="evidence" value="ECO:0007669"/>
    <property type="project" value="InterPro"/>
</dbReference>
<dbReference type="GO" id="GO:0034040">
    <property type="term" value="F:ATPase-coupled lipid transmembrane transporter activity"/>
    <property type="evidence" value="ECO:0007669"/>
    <property type="project" value="TreeGrafter"/>
</dbReference>
<evidence type="ECO:0000256" key="1">
    <source>
        <dbReference type="ARBA" id="ARBA00004651"/>
    </source>
</evidence>
<dbReference type="InterPro" id="IPR011527">
    <property type="entry name" value="ABC1_TM_dom"/>
</dbReference>
<feature type="transmembrane region" description="Helical" evidence="7">
    <location>
        <begin position="48"/>
        <end position="69"/>
    </location>
</feature>